<keyword evidence="6" id="KW-0443">Lipid metabolism</keyword>
<evidence type="ECO:0000256" key="6">
    <source>
        <dbReference type="ARBA" id="ARBA00023098"/>
    </source>
</evidence>
<protein>
    <recommendedName>
        <fullName evidence="9">phosphate acyltransferase</fullName>
        <ecNumber evidence="9">2.3.1.274</ecNumber>
    </recommendedName>
</protein>
<accession>A0ABT0JXW7</accession>
<comment type="catalytic activity">
    <reaction evidence="1">
        <text>a fatty acyl-[ACP] + phosphate = an acyl phosphate + holo-[ACP]</text>
        <dbReference type="Rhea" id="RHEA:42292"/>
        <dbReference type="Rhea" id="RHEA-COMP:9685"/>
        <dbReference type="Rhea" id="RHEA-COMP:14125"/>
        <dbReference type="ChEBI" id="CHEBI:43474"/>
        <dbReference type="ChEBI" id="CHEBI:59918"/>
        <dbReference type="ChEBI" id="CHEBI:64479"/>
        <dbReference type="ChEBI" id="CHEBI:138651"/>
        <dbReference type="EC" id="2.3.1.274"/>
    </reaction>
</comment>
<evidence type="ECO:0000256" key="9">
    <source>
        <dbReference type="ARBA" id="ARBA00024069"/>
    </source>
</evidence>
<evidence type="ECO:0000256" key="10">
    <source>
        <dbReference type="ARBA" id="ARBA00046608"/>
    </source>
</evidence>
<comment type="caution">
    <text evidence="11">The sequence shown here is derived from an EMBL/GenBank/DDBJ whole genome shotgun (WGS) entry which is preliminary data.</text>
</comment>
<dbReference type="InterPro" id="IPR003664">
    <property type="entry name" value="FA_synthesis"/>
</dbReference>
<keyword evidence="8" id="KW-1208">Phospholipid metabolism</keyword>
<keyword evidence="4" id="KW-0444">Lipid biosynthesis</keyword>
<evidence type="ECO:0000256" key="7">
    <source>
        <dbReference type="ARBA" id="ARBA00023209"/>
    </source>
</evidence>
<organism evidence="11 12">
    <name type="scientific">Frankia umida</name>
    <dbReference type="NCBI Taxonomy" id="573489"/>
    <lineage>
        <taxon>Bacteria</taxon>
        <taxon>Bacillati</taxon>
        <taxon>Actinomycetota</taxon>
        <taxon>Actinomycetes</taxon>
        <taxon>Frankiales</taxon>
        <taxon>Frankiaceae</taxon>
        <taxon>Frankia</taxon>
    </lineage>
</organism>
<keyword evidence="7" id="KW-0594">Phospholipid biosynthesis</keyword>
<evidence type="ECO:0000313" key="12">
    <source>
        <dbReference type="Proteomes" id="UP001201873"/>
    </source>
</evidence>
<dbReference type="InterPro" id="IPR012281">
    <property type="entry name" value="Phospholipid_synth_PlsX-like"/>
</dbReference>
<keyword evidence="3" id="KW-0963">Cytoplasm</keyword>
<comment type="subcellular location">
    <subcellularLocation>
        <location evidence="2">Cytoplasm</location>
    </subcellularLocation>
</comment>
<dbReference type="RefSeq" id="WP_248824488.1">
    <property type="nucleotide sequence ID" value="NZ_JALKFT010000008.1"/>
</dbReference>
<sequence length="378" mass="38109">MTRIALDLLGEGRPTADLLEALPIALDADPHLTLILVTGADGVADDLARLGITPGARVQVRPAARSVPSGPEAVRVVRARRDCGVRVAARLVRDGQADALVSVAPAEAVVAAAQFTYGLLPGATRAVLAADFGCTPDCDAVHRDVVTLCDAGAAAGATSDELVQAALLAAVHARVRGASGRPKVGLLSPGPALADPVHDAVATQLRALDVDFVGPWTAGRVLTAAGLSGQHGGQLNGQPDQPGGDVVRTAQVSAPSRVTDEGRIDVVVAEGRAGAMLLSVVRALRPAAASLRRGPEGEPARMTHEDHDVLGGTIVLGVDAVVTHAGRSGGGSVDAAGSALVTAVQTASLAVRGDLVDRTRAAMAALVSRRRALAGMPG</sequence>
<keyword evidence="12" id="KW-1185">Reference proteome</keyword>
<dbReference type="Pfam" id="PF02504">
    <property type="entry name" value="FA_synthesis"/>
    <property type="match status" value="1"/>
</dbReference>
<reference evidence="11 12" key="1">
    <citation type="submission" date="2022-04" db="EMBL/GenBank/DDBJ databases">
        <title>Genome diversity in the genus Frankia.</title>
        <authorList>
            <person name="Carlos-Shanley C."/>
            <person name="Hahn D."/>
        </authorList>
    </citation>
    <scope>NUCLEOTIDE SEQUENCE [LARGE SCALE GENOMIC DNA]</scope>
    <source>
        <strain evidence="11 12">Ag45/Mut15</strain>
    </source>
</reference>
<dbReference type="Proteomes" id="UP001201873">
    <property type="component" value="Unassembled WGS sequence"/>
</dbReference>
<evidence type="ECO:0000256" key="1">
    <source>
        <dbReference type="ARBA" id="ARBA00001232"/>
    </source>
</evidence>
<dbReference type="PANTHER" id="PTHR30100">
    <property type="entry name" value="FATTY ACID/PHOSPHOLIPID SYNTHESIS PROTEIN PLSX"/>
    <property type="match status" value="1"/>
</dbReference>
<dbReference type="EC" id="2.3.1.274" evidence="9"/>
<dbReference type="SUPFAM" id="SSF53659">
    <property type="entry name" value="Isocitrate/Isopropylmalate dehydrogenase-like"/>
    <property type="match status" value="1"/>
</dbReference>
<name>A0ABT0JXW7_9ACTN</name>
<dbReference type="PANTHER" id="PTHR30100:SF1">
    <property type="entry name" value="PHOSPHATE ACYLTRANSFERASE"/>
    <property type="match status" value="1"/>
</dbReference>
<evidence type="ECO:0000256" key="4">
    <source>
        <dbReference type="ARBA" id="ARBA00022516"/>
    </source>
</evidence>
<evidence type="ECO:0000256" key="2">
    <source>
        <dbReference type="ARBA" id="ARBA00004496"/>
    </source>
</evidence>
<dbReference type="Gene3D" id="3.40.718.10">
    <property type="entry name" value="Isopropylmalate Dehydrogenase"/>
    <property type="match status" value="1"/>
</dbReference>
<dbReference type="EMBL" id="JALKFT010000008">
    <property type="protein sequence ID" value="MCK9876159.1"/>
    <property type="molecule type" value="Genomic_DNA"/>
</dbReference>
<evidence type="ECO:0000256" key="3">
    <source>
        <dbReference type="ARBA" id="ARBA00022490"/>
    </source>
</evidence>
<evidence type="ECO:0000313" key="11">
    <source>
        <dbReference type="EMBL" id="MCK9876159.1"/>
    </source>
</evidence>
<keyword evidence="5" id="KW-0808">Transferase</keyword>
<proteinExistence type="predicted"/>
<evidence type="ECO:0000256" key="5">
    <source>
        <dbReference type="ARBA" id="ARBA00022679"/>
    </source>
</evidence>
<gene>
    <name evidence="11" type="ORF">MXD59_10290</name>
</gene>
<dbReference type="PIRSF" id="PIRSF002465">
    <property type="entry name" value="Phsphlp_syn_PlsX"/>
    <property type="match status" value="1"/>
</dbReference>
<comment type="subunit">
    <text evidence="10">Homodimer. Probably interacts with PlsY.</text>
</comment>
<evidence type="ECO:0000256" key="8">
    <source>
        <dbReference type="ARBA" id="ARBA00023264"/>
    </source>
</evidence>